<evidence type="ECO:0000256" key="2">
    <source>
        <dbReference type="ARBA" id="ARBA00022741"/>
    </source>
</evidence>
<dbReference type="GO" id="GO:0016491">
    <property type="term" value="F:oxidoreductase activity"/>
    <property type="evidence" value="ECO:0007669"/>
    <property type="project" value="InterPro"/>
</dbReference>
<dbReference type="GO" id="GO:0005524">
    <property type="term" value="F:ATP binding"/>
    <property type="evidence" value="ECO:0007669"/>
    <property type="project" value="UniProtKB-KW"/>
</dbReference>
<keyword evidence="3" id="KW-0418">Kinase</keyword>
<feature type="domain" description="PurM-like C-terminal" evidence="7">
    <location>
        <begin position="571"/>
        <end position="746"/>
    </location>
</feature>
<evidence type="ECO:0000256" key="5">
    <source>
        <dbReference type="ARBA" id="ARBA00023266"/>
    </source>
</evidence>
<proteinExistence type="predicted"/>
<dbReference type="GO" id="GO:0005737">
    <property type="term" value="C:cytoplasm"/>
    <property type="evidence" value="ECO:0007669"/>
    <property type="project" value="TreeGrafter"/>
</dbReference>
<dbReference type="Gene3D" id="3.90.650.10">
    <property type="entry name" value="PurM-like C-terminal domain"/>
    <property type="match status" value="1"/>
</dbReference>
<organism evidence="9 10">
    <name type="scientific">Thioalkalivibrio nitratireducens (strain DSM 14787 / UNIQEM 213 / ALEN2)</name>
    <dbReference type="NCBI Taxonomy" id="1255043"/>
    <lineage>
        <taxon>Bacteria</taxon>
        <taxon>Pseudomonadati</taxon>
        <taxon>Pseudomonadota</taxon>
        <taxon>Gammaproteobacteria</taxon>
        <taxon>Chromatiales</taxon>
        <taxon>Ectothiorhodospiraceae</taxon>
        <taxon>Thioalkalivibrio</taxon>
    </lineage>
</organism>
<dbReference type="InterPro" id="IPR016188">
    <property type="entry name" value="PurM-like_N"/>
</dbReference>
<accession>L0DYH2</accession>
<dbReference type="InterPro" id="IPR004536">
    <property type="entry name" value="SPS/SelD"/>
</dbReference>
<evidence type="ECO:0000256" key="4">
    <source>
        <dbReference type="ARBA" id="ARBA00022840"/>
    </source>
</evidence>
<dbReference type="SUPFAM" id="SSF55326">
    <property type="entry name" value="PurM N-terminal domain-like"/>
    <property type="match status" value="1"/>
</dbReference>
<reference evidence="9" key="1">
    <citation type="submission" date="2015-12" db="EMBL/GenBank/DDBJ databases">
        <authorList>
            <person name="Tikhonova T.V."/>
            <person name="Pavlov A.R."/>
            <person name="Beletsky A.V."/>
            <person name="Mardanov A.V."/>
            <person name="Sorokin D.Y."/>
            <person name="Ravin N.V."/>
            <person name="Popov V.O."/>
        </authorList>
    </citation>
    <scope>NUCLEOTIDE SEQUENCE</scope>
    <source>
        <strain evidence="9">DSM 14787</strain>
    </source>
</reference>
<dbReference type="NCBIfam" id="TIGR03169">
    <property type="entry name" value="Nterm_to_SelD"/>
    <property type="match status" value="1"/>
</dbReference>
<dbReference type="CDD" id="cd02195">
    <property type="entry name" value="SelD"/>
    <property type="match status" value="1"/>
</dbReference>
<evidence type="ECO:0000259" key="7">
    <source>
        <dbReference type="Pfam" id="PF02769"/>
    </source>
</evidence>
<evidence type="ECO:0000313" key="10">
    <source>
        <dbReference type="Proteomes" id="UP000010809"/>
    </source>
</evidence>
<keyword evidence="10" id="KW-1185">Reference proteome</keyword>
<dbReference type="eggNOG" id="COG0709">
    <property type="taxonomic scope" value="Bacteria"/>
</dbReference>
<keyword evidence="5" id="KW-0711">Selenium</keyword>
<dbReference type="PANTHER" id="PTHR10256:SF0">
    <property type="entry name" value="INACTIVE SELENIDE, WATER DIKINASE-LIKE PROTEIN-RELATED"/>
    <property type="match status" value="1"/>
</dbReference>
<evidence type="ECO:0000259" key="8">
    <source>
        <dbReference type="Pfam" id="PF07992"/>
    </source>
</evidence>
<dbReference type="InterPro" id="IPR023753">
    <property type="entry name" value="FAD/NAD-binding_dom"/>
</dbReference>
<feature type="domain" description="PurM-like N-terminal" evidence="6">
    <location>
        <begin position="450"/>
        <end position="559"/>
    </location>
</feature>
<dbReference type="RefSeq" id="WP_015259175.1">
    <property type="nucleotide sequence ID" value="NC_019902.2"/>
</dbReference>
<dbReference type="Gene3D" id="3.50.50.100">
    <property type="match status" value="1"/>
</dbReference>
<feature type="domain" description="FAD/NAD(P)-binding" evidence="8">
    <location>
        <begin position="10"/>
        <end position="316"/>
    </location>
</feature>
<dbReference type="AlphaFoldDB" id="L0DYH2"/>
<gene>
    <name evidence="9" type="ordered locus">TVNIR_2414</name>
</gene>
<dbReference type="PRINTS" id="PR00368">
    <property type="entry name" value="FADPNR"/>
</dbReference>
<dbReference type="STRING" id="1255043.TVNIR_2414"/>
<dbReference type="Pfam" id="PF07992">
    <property type="entry name" value="Pyr_redox_2"/>
    <property type="match status" value="1"/>
</dbReference>
<sequence>MQTSSAPVAKDLVLVGGGHSHVAVLRRFGMRPLPGLRLTLITRDIHTPYSGMLPGYVAGHYDFDECHIDLGPLARFAGARLYHGEVEALDLEQRSVRVAGRPPVAFDLLSINTGSRPGTMQVPGAAEHTLPVKPIDRFLEGWERLIDRVAASQGRFRVAVVGGGAGGVELALATRYRLRRLLAEHGDDPNRLEYLLLTQGPEILPTHSPGVRRRFQRVLGERGIRVLTGHTVVEVREGTVRADGRPEVNADAVLWVTSASAPAWPRESGLAVDAAGFIRVDDRLQSLSHPGVFAAGDVAALPDPRPKSGVFAVRQGPVLTDNLRRAATGRPLRPYRAQRRFLGLISTGDRYAVASRGAWSMEGAWLWRLKDRIDRRFMERYNNLPQMDETKGPELASGVADEQAIRELSTLAMRCGGCGAKVGSTVLTRVMQRLPVTRRDDVVLGIDAPDDATVLSVPEGRLLVQSVDYFRAFIDDSYTFGRIAANHALGDLFAMGAEAQSALAIATVPYGRERVVEEALYELLAGALAVLEPAGAVLAGGHSSEGAELAFGLTVNGLVDPDAIWRKGGLQAGDALVLTKPLGTGTLFAADMRGKAKGRWISDAIASMCVSNQQAGDCLRRFGATACTDVTGFGLLGHLLEMTRASNVDAVLEVGAVPLLDGAGETVAAGIVSSLQPQNLRLRRGVADLERAAKHPHFPLLFDPQTAGGLLAGVPAERAAACVDELRRLGYPAAAVIGAIEARGSVAEPVRIAL</sequence>
<dbReference type="InterPro" id="IPR036676">
    <property type="entry name" value="PurM-like_C_sf"/>
</dbReference>
<evidence type="ECO:0000256" key="3">
    <source>
        <dbReference type="ARBA" id="ARBA00022777"/>
    </source>
</evidence>
<dbReference type="SUPFAM" id="SSF51905">
    <property type="entry name" value="FAD/NAD(P)-binding domain"/>
    <property type="match status" value="2"/>
</dbReference>
<dbReference type="EC" id="2.7.9.3" evidence="9"/>
<keyword evidence="1 9" id="KW-0808">Transferase</keyword>
<evidence type="ECO:0000313" key="9">
    <source>
        <dbReference type="EMBL" id="AGA34057.1"/>
    </source>
</evidence>
<dbReference type="InterPro" id="IPR010918">
    <property type="entry name" value="PurM-like_C_dom"/>
</dbReference>
<dbReference type="PANTHER" id="PTHR10256">
    <property type="entry name" value="SELENIDE, WATER DIKINASE"/>
    <property type="match status" value="1"/>
</dbReference>
<dbReference type="Pfam" id="PF00586">
    <property type="entry name" value="AIRS"/>
    <property type="match status" value="1"/>
</dbReference>
<dbReference type="SUPFAM" id="SSF56042">
    <property type="entry name" value="PurM C-terminal domain-like"/>
    <property type="match status" value="1"/>
</dbReference>
<name>L0DYH2_THIND</name>
<dbReference type="PATRIC" id="fig|1255043.3.peg.2435"/>
<dbReference type="InterPro" id="IPR036188">
    <property type="entry name" value="FAD/NAD-bd_sf"/>
</dbReference>
<evidence type="ECO:0000256" key="1">
    <source>
        <dbReference type="ARBA" id="ARBA00022679"/>
    </source>
</evidence>
<dbReference type="NCBIfam" id="TIGR00476">
    <property type="entry name" value="selD"/>
    <property type="match status" value="1"/>
</dbReference>
<dbReference type="HOGENOM" id="CLU_019558_0_0_6"/>
<dbReference type="EMBL" id="CP003989">
    <property type="protein sequence ID" value="AGA34057.1"/>
    <property type="molecule type" value="Genomic_DNA"/>
</dbReference>
<keyword evidence="4" id="KW-0067">ATP-binding</keyword>
<dbReference type="OrthoDB" id="9767928at2"/>
<dbReference type="Gene3D" id="3.30.1330.10">
    <property type="entry name" value="PurM-like, N-terminal domain"/>
    <property type="match status" value="1"/>
</dbReference>
<dbReference type="GO" id="GO:0004756">
    <property type="term" value="F:selenide, water dikinase activity"/>
    <property type="evidence" value="ECO:0007669"/>
    <property type="project" value="UniProtKB-EC"/>
</dbReference>
<dbReference type="eggNOG" id="COG1252">
    <property type="taxonomic scope" value="Bacteria"/>
</dbReference>
<dbReference type="KEGG" id="tni:TVNIR_2414"/>
<dbReference type="Proteomes" id="UP000010809">
    <property type="component" value="Chromosome"/>
</dbReference>
<dbReference type="GO" id="GO:0016260">
    <property type="term" value="P:selenocysteine biosynthetic process"/>
    <property type="evidence" value="ECO:0007669"/>
    <property type="project" value="TreeGrafter"/>
</dbReference>
<evidence type="ECO:0000259" key="6">
    <source>
        <dbReference type="Pfam" id="PF00586"/>
    </source>
</evidence>
<dbReference type="InterPro" id="IPR017584">
    <property type="entry name" value="Pyridine_nucleo_diS_OxRdtase_N"/>
</dbReference>
<dbReference type="InterPro" id="IPR036921">
    <property type="entry name" value="PurM-like_N_sf"/>
</dbReference>
<keyword evidence="2" id="KW-0547">Nucleotide-binding</keyword>
<protein>
    <submittedName>
        <fullName evidence="9">NADH dehydrogenase-like protein / Selenide,water dikinase</fullName>
        <ecNumber evidence="9">2.7.9.3</ecNumber>
    </submittedName>
</protein>
<dbReference type="Pfam" id="PF02769">
    <property type="entry name" value="AIRS_C"/>
    <property type="match status" value="1"/>
</dbReference>